<dbReference type="Gene3D" id="3.40.50.720">
    <property type="entry name" value="NAD(P)-binding Rossmann-like Domain"/>
    <property type="match status" value="1"/>
</dbReference>
<keyword evidence="9" id="KW-1185">Reference proteome</keyword>
<keyword evidence="3" id="KW-0378">Hydrolase</keyword>
<evidence type="ECO:0000259" key="7">
    <source>
        <dbReference type="Pfam" id="PF21252"/>
    </source>
</evidence>
<comment type="caution">
    <text evidence="8">The sequence shown here is derived from an EMBL/GenBank/DDBJ whole genome shotgun (WGS) entry which is preliminary data.</text>
</comment>
<name>A1ZQ32_MICM2</name>
<dbReference type="Pfam" id="PF01408">
    <property type="entry name" value="GFO_IDH_MocA"/>
    <property type="match status" value="1"/>
</dbReference>
<dbReference type="InterPro" id="IPR050463">
    <property type="entry name" value="Gfo/Idh/MocA_oxidrdct_glycsds"/>
</dbReference>
<dbReference type="Gene3D" id="3.30.360.10">
    <property type="entry name" value="Dihydrodipicolinate Reductase, domain 2"/>
    <property type="match status" value="1"/>
</dbReference>
<dbReference type="InterPro" id="IPR000683">
    <property type="entry name" value="Gfo/Idh/MocA-like_OxRdtase_N"/>
</dbReference>
<dbReference type="SUPFAM" id="SSF51735">
    <property type="entry name" value="NAD(P)-binding Rossmann-fold domains"/>
    <property type="match status" value="1"/>
</dbReference>
<dbReference type="PANTHER" id="PTHR43818">
    <property type="entry name" value="BCDNA.GH03377"/>
    <property type="match status" value="1"/>
</dbReference>
<dbReference type="Pfam" id="PF21252">
    <property type="entry name" value="Glyco_hydro_109_C"/>
    <property type="match status" value="1"/>
</dbReference>
<dbReference type="GO" id="GO:0000166">
    <property type="term" value="F:nucleotide binding"/>
    <property type="evidence" value="ECO:0007669"/>
    <property type="project" value="InterPro"/>
</dbReference>
<accession>A1ZQ32</accession>
<dbReference type="InterPro" id="IPR006311">
    <property type="entry name" value="TAT_signal"/>
</dbReference>
<organism evidence="8 9">
    <name type="scientific">Microscilla marina ATCC 23134</name>
    <dbReference type="NCBI Taxonomy" id="313606"/>
    <lineage>
        <taxon>Bacteria</taxon>
        <taxon>Pseudomonadati</taxon>
        <taxon>Bacteroidota</taxon>
        <taxon>Cytophagia</taxon>
        <taxon>Cytophagales</taxon>
        <taxon>Microscillaceae</taxon>
        <taxon>Microscilla</taxon>
    </lineage>
</organism>
<dbReference type="GO" id="GO:0016798">
    <property type="term" value="F:hydrolase activity, acting on glycosyl bonds"/>
    <property type="evidence" value="ECO:0007669"/>
    <property type="project" value="UniProtKB-KW"/>
</dbReference>
<comment type="cofactor">
    <cofactor evidence="1">
        <name>NAD(+)</name>
        <dbReference type="ChEBI" id="CHEBI:57540"/>
    </cofactor>
</comment>
<gene>
    <name evidence="8" type="ORF">M23134_06842</name>
</gene>
<keyword evidence="5" id="KW-0326">Glycosidase</keyword>
<feature type="domain" description="Glycosyl hydrolase 109 C-terminal" evidence="7">
    <location>
        <begin position="175"/>
        <end position="357"/>
    </location>
</feature>
<dbReference type="InterPro" id="IPR036291">
    <property type="entry name" value="NAD(P)-bd_dom_sf"/>
</dbReference>
<dbReference type="InterPro" id="IPR049303">
    <property type="entry name" value="Glyco_hydro_109_C"/>
</dbReference>
<protein>
    <submittedName>
        <fullName evidence="8">Oxidoreductase, Gfo/Idh/MocA family</fullName>
    </submittedName>
</protein>
<evidence type="ECO:0000256" key="1">
    <source>
        <dbReference type="ARBA" id="ARBA00001911"/>
    </source>
</evidence>
<evidence type="ECO:0000256" key="2">
    <source>
        <dbReference type="ARBA" id="ARBA00009329"/>
    </source>
</evidence>
<dbReference type="CAZy" id="GH109">
    <property type="family name" value="Glycoside Hydrolase Family 109"/>
</dbReference>
<evidence type="ECO:0000256" key="5">
    <source>
        <dbReference type="ARBA" id="ARBA00023295"/>
    </source>
</evidence>
<proteinExistence type="inferred from homology"/>
<comment type="similarity">
    <text evidence="2">Belongs to the Gfo/Idh/MocA family. Glycosyl hydrolase 109 subfamily.</text>
</comment>
<dbReference type="PROSITE" id="PS51318">
    <property type="entry name" value="TAT"/>
    <property type="match status" value="1"/>
</dbReference>
<evidence type="ECO:0000256" key="3">
    <source>
        <dbReference type="ARBA" id="ARBA00022801"/>
    </source>
</evidence>
<dbReference type="EMBL" id="AAWS01000023">
    <property type="protein sequence ID" value="EAY27441.1"/>
    <property type="molecule type" value="Genomic_DNA"/>
</dbReference>
<evidence type="ECO:0000313" key="8">
    <source>
        <dbReference type="EMBL" id="EAY27441.1"/>
    </source>
</evidence>
<evidence type="ECO:0000256" key="4">
    <source>
        <dbReference type="ARBA" id="ARBA00023027"/>
    </source>
</evidence>
<evidence type="ECO:0000313" key="9">
    <source>
        <dbReference type="Proteomes" id="UP000004095"/>
    </source>
</evidence>
<feature type="domain" description="Gfo/Idh/MocA-like oxidoreductase N-terminal" evidence="6">
    <location>
        <begin position="38"/>
        <end position="163"/>
    </location>
</feature>
<dbReference type="OrthoDB" id="9771072at2"/>
<dbReference type="Proteomes" id="UP000004095">
    <property type="component" value="Unassembled WGS sequence"/>
</dbReference>
<dbReference type="SMR" id="A1ZQ32"/>
<dbReference type="AlphaFoldDB" id="A1ZQ32"/>
<keyword evidence="4" id="KW-0520">NAD</keyword>
<dbReference type="PANTHER" id="PTHR43818:SF1">
    <property type="entry name" value="GLYCOSYL HYDROLASE FAMILY 109 PROTEIN"/>
    <property type="match status" value="1"/>
</dbReference>
<evidence type="ECO:0000259" key="6">
    <source>
        <dbReference type="Pfam" id="PF01408"/>
    </source>
</evidence>
<reference evidence="8 9" key="1">
    <citation type="submission" date="2007-01" db="EMBL/GenBank/DDBJ databases">
        <authorList>
            <person name="Haygood M."/>
            <person name="Podell S."/>
            <person name="Anderson C."/>
            <person name="Hopkinson B."/>
            <person name="Roe K."/>
            <person name="Barbeau K."/>
            <person name="Gaasterland T."/>
            <person name="Ferriera S."/>
            <person name="Johnson J."/>
            <person name="Kravitz S."/>
            <person name="Beeson K."/>
            <person name="Sutton G."/>
            <person name="Rogers Y.-H."/>
            <person name="Friedman R."/>
            <person name="Frazier M."/>
            <person name="Venter J.C."/>
        </authorList>
    </citation>
    <scope>NUCLEOTIDE SEQUENCE [LARGE SCALE GENOMIC DNA]</scope>
    <source>
        <strain evidence="8 9">ATCC 23134</strain>
    </source>
</reference>
<sequence>MPIKDISRRYFLKTGTIAGVGVGVLGANVAFGKDDRKVKIGFIGVGLRGREHLRLALQRKDTEVVAICDIDPQAIKISQEMIRKAGRKKAVAFSDNELSYKKLLERTDIQGVIIATPWLWHTRMAVDVMKSGKYAGVEVSAANTLQECWDLVNTSEATGMPCMILENVCYRRDVMAVLNMVRQNMFGEMIHLECGYQHDLRHVKFNNGKQPYGGGVEFGEKGFSEAKWRTAHSVNRNGDLYPTHGIGPVANYTNINRGNRFLYLTSTATKSRGLHNYIVEKGGKDHPNAKVRFKLGDIITTVIKTANGESIIVSHDTNLPRPYSLGFRVQGTKGLWMAVNNSLFIEGTSPRAHVWESARSYLKKYDHPLWKKYEKDATGAGHGGMDYFVLHAFVESIKRKTSTPLDAYDAAAWSAITPLSEQSIAQGSQPAHFPDFTRGRWMKRKPIFALNDQY</sequence>
<dbReference type="RefSeq" id="WP_002699423.1">
    <property type="nucleotide sequence ID" value="NZ_AAWS01000023.1"/>
</dbReference>
<dbReference type="eggNOG" id="COG0673">
    <property type="taxonomic scope" value="Bacteria"/>
</dbReference>